<protein>
    <submittedName>
        <fullName evidence="2">Uncharacterized protein</fullName>
    </submittedName>
</protein>
<dbReference type="AlphaFoldDB" id="A0A6C0H576"/>
<dbReference type="EMBL" id="MN739881">
    <property type="protein sequence ID" value="QHT75712.1"/>
    <property type="molecule type" value="Genomic_DNA"/>
</dbReference>
<keyword evidence="1" id="KW-0175">Coiled coil</keyword>
<evidence type="ECO:0000313" key="2">
    <source>
        <dbReference type="EMBL" id="QHT75712.1"/>
    </source>
</evidence>
<organism evidence="2">
    <name type="scientific">viral metagenome</name>
    <dbReference type="NCBI Taxonomy" id="1070528"/>
    <lineage>
        <taxon>unclassified sequences</taxon>
        <taxon>metagenomes</taxon>
        <taxon>organismal metagenomes</taxon>
    </lineage>
</organism>
<sequence>MSLPTHLPPKINNPIFNTKDFEWTNEDIIISINKLNVKYEQNIKELDVKYKQDINELKNRIEKLTCLVNDLQKINTRVDEKTTEITNGIQQIIENN</sequence>
<proteinExistence type="predicted"/>
<name>A0A6C0H576_9ZZZZ</name>
<evidence type="ECO:0000256" key="1">
    <source>
        <dbReference type="SAM" id="Coils"/>
    </source>
</evidence>
<reference evidence="2" key="1">
    <citation type="journal article" date="2020" name="Nature">
        <title>Giant virus diversity and host interactions through global metagenomics.</title>
        <authorList>
            <person name="Schulz F."/>
            <person name="Roux S."/>
            <person name="Paez-Espino D."/>
            <person name="Jungbluth S."/>
            <person name="Walsh D.A."/>
            <person name="Denef V.J."/>
            <person name="McMahon K.D."/>
            <person name="Konstantinidis K.T."/>
            <person name="Eloe-Fadrosh E.A."/>
            <person name="Kyrpides N.C."/>
            <person name="Woyke T."/>
        </authorList>
    </citation>
    <scope>NUCLEOTIDE SEQUENCE</scope>
    <source>
        <strain evidence="2">GVMAG-M-3300023179-71</strain>
    </source>
</reference>
<feature type="coiled-coil region" evidence="1">
    <location>
        <begin position="36"/>
        <end position="74"/>
    </location>
</feature>
<accession>A0A6C0H576</accession>